<keyword evidence="1" id="KW-1133">Transmembrane helix</keyword>
<keyword evidence="1" id="KW-0812">Transmembrane</keyword>
<feature type="transmembrane region" description="Helical" evidence="1">
    <location>
        <begin position="36"/>
        <end position="59"/>
    </location>
</feature>
<sequence>MRLSSGRMRCRRFRLGVVWMVRRVWVSPFGEHVKVGFALLALWLVIVVFVWAITPVGVVR</sequence>
<organism evidence="2">
    <name type="scientific">uncultured Caudovirales phage</name>
    <dbReference type="NCBI Taxonomy" id="2100421"/>
    <lineage>
        <taxon>Viruses</taxon>
        <taxon>Duplodnaviria</taxon>
        <taxon>Heunggongvirae</taxon>
        <taxon>Uroviricota</taxon>
        <taxon>Caudoviricetes</taxon>
        <taxon>Peduoviridae</taxon>
        <taxon>Maltschvirus</taxon>
        <taxon>Maltschvirus maltsch</taxon>
    </lineage>
</organism>
<name>A0A2H4J7A1_9CAUD</name>
<keyword evidence="1" id="KW-0472">Membrane</keyword>
<evidence type="ECO:0000256" key="1">
    <source>
        <dbReference type="SAM" id="Phobius"/>
    </source>
</evidence>
<reference evidence="2" key="1">
    <citation type="submission" date="2017-06" db="EMBL/GenBank/DDBJ databases">
        <title>Novel phages from South African skin metaviromes.</title>
        <authorList>
            <person name="van Zyl L.J."/>
            <person name="Abrahams Y."/>
            <person name="Stander E.A."/>
            <person name="Kirby B.M."/>
            <person name="Clavaud C."/>
            <person name="Farcet C."/>
            <person name="Breton L."/>
            <person name="Trindade M.I."/>
        </authorList>
    </citation>
    <scope>NUCLEOTIDE SEQUENCE</scope>
</reference>
<evidence type="ECO:0000313" key="2">
    <source>
        <dbReference type="EMBL" id="ASN69217.1"/>
    </source>
</evidence>
<gene>
    <name evidence="2" type="ORF">7S3_39</name>
</gene>
<accession>A0A2H4J7A1</accession>
<protein>
    <submittedName>
        <fullName evidence="2">Uncharacterized protein</fullName>
    </submittedName>
</protein>
<proteinExistence type="predicted"/>
<dbReference type="EMBL" id="MF417887">
    <property type="protein sequence ID" value="ASN69217.1"/>
    <property type="molecule type" value="Genomic_DNA"/>
</dbReference>